<accession>A0A3B1BJR9</accession>
<dbReference type="InterPro" id="IPR007453">
    <property type="entry name" value="DsrC/TusE"/>
</dbReference>
<keyword evidence="3" id="KW-0963">Cytoplasm</keyword>
<protein>
    <submittedName>
        <fullName evidence="4">Similar to tRNA 2-thiouridine synthesis protein TusE and issimilatory sulfite reductase, gamma subunit</fullName>
    </submittedName>
</protein>
<dbReference type="GO" id="GO:0005737">
    <property type="term" value="C:cytoplasm"/>
    <property type="evidence" value="ECO:0007669"/>
    <property type="project" value="UniProtKB-SubCell"/>
</dbReference>
<dbReference type="PANTHER" id="PTHR37010:SF1">
    <property type="entry name" value="SULFURTRANSFERASE TUSE"/>
    <property type="match status" value="1"/>
</dbReference>
<dbReference type="AlphaFoldDB" id="A0A3B1BJR9"/>
<dbReference type="PANTHER" id="PTHR37010">
    <property type="entry name" value="SULFURTRANSFERASE TUSE"/>
    <property type="match status" value="1"/>
</dbReference>
<dbReference type="InterPro" id="IPR043163">
    <property type="entry name" value="DsrC-like_N"/>
</dbReference>
<evidence type="ECO:0000256" key="3">
    <source>
        <dbReference type="ARBA" id="ARBA00022490"/>
    </source>
</evidence>
<evidence type="ECO:0000256" key="1">
    <source>
        <dbReference type="ARBA" id="ARBA00004496"/>
    </source>
</evidence>
<sequence length="112" mass="12521">MGIEVNGSTVETTETGYLTDHNAWSEDVAKALAESEGLELTEKHMDVVNYLRDEYINNNANQPNDRNMNKAMTDKWGHKVSSKELYDLFPGKPSKQAGMIAGLPETRRKGGY</sequence>
<dbReference type="Gene3D" id="3.30.1420.10">
    <property type="match status" value="1"/>
</dbReference>
<evidence type="ECO:0000313" key="4">
    <source>
        <dbReference type="EMBL" id="VAX06455.1"/>
    </source>
</evidence>
<dbReference type="NCBIfam" id="TIGR03342">
    <property type="entry name" value="dsrC_tusE_dsvC"/>
    <property type="match status" value="1"/>
</dbReference>
<name>A0A3B1BJR9_9ZZZZ</name>
<dbReference type="InterPro" id="IPR042072">
    <property type="entry name" value="DsrC-like_C"/>
</dbReference>
<evidence type="ECO:0000256" key="2">
    <source>
        <dbReference type="ARBA" id="ARBA00005718"/>
    </source>
</evidence>
<dbReference type="GO" id="GO:0097163">
    <property type="term" value="F:sulfur carrier activity"/>
    <property type="evidence" value="ECO:0007669"/>
    <property type="project" value="TreeGrafter"/>
</dbReference>
<dbReference type="PIRSF" id="PIRSF006223">
    <property type="entry name" value="DsrC_TusE"/>
    <property type="match status" value="1"/>
</dbReference>
<dbReference type="InterPro" id="IPR025526">
    <property type="entry name" value="DsrC-like_dom_sf"/>
</dbReference>
<comment type="subcellular location">
    <subcellularLocation>
        <location evidence="1">Cytoplasm</location>
    </subcellularLocation>
</comment>
<dbReference type="EMBL" id="UOFY01000008">
    <property type="protein sequence ID" value="VAX06455.1"/>
    <property type="molecule type" value="Genomic_DNA"/>
</dbReference>
<dbReference type="SUPFAM" id="SSF69721">
    <property type="entry name" value="DsrC, the gamma subunit of dissimilatory sulfite reductase"/>
    <property type="match status" value="1"/>
</dbReference>
<dbReference type="GO" id="GO:0002143">
    <property type="term" value="P:tRNA wobble position uridine thiolation"/>
    <property type="evidence" value="ECO:0007669"/>
    <property type="project" value="TreeGrafter"/>
</dbReference>
<gene>
    <name evidence="4" type="ORF">MNBD_GAMMA25-1893</name>
</gene>
<dbReference type="Gene3D" id="1.10.10.370">
    <property type="entry name" value="DsrC-like protein, C-terminal domain"/>
    <property type="match status" value="1"/>
</dbReference>
<proteinExistence type="inferred from homology"/>
<reference evidence="4" key="1">
    <citation type="submission" date="2018-06" db="EMBL/GenBank/DDBJ databases">
        <authorList>
            <person name="Zhirakovskaya E."/>
        </authorList>
    </citation>
    <scope>NUCLEOTIDE SEQUENCE</scope>
</reference>
<organism evidence="4">
    <name type="scientific">hydrothermal vent metagenome</name>
    <dbReference type="NCBI Taxonomy" id="652676"/>
    <lineage>
        <taxon>unclassified sequences</taxon>
        <taxon>metagenomes</taxon>
        <taxon>ecological metagenomes</taxon>
    </lineage>
</organism>
<dbReference type="Pfam" id="PF04358">
    <property type="entry name" value="DsrC"/>
    <property type="match status" value="1"/>
</dbReference>
<comment type="similarity">
    <text evidence="2">Belongs to the DsrC/TusE family.</text>
</comment>